<evidence type="ECO:0000313" key="4">
    <source>
        <dbReference type="Proteomes" id="UP000281098"/>
    </source>
</evidence>
<gene>
    <name evidence="3" type="ORF">DF017_34120</name>
</gene>
<dbReference type="RefSeq" id="WP_124491894.1">
    <property type="nucleotide sequence ID" value="NZ_QTON01000078.1"/>
</dbReference>
<accession>A0ABX9YD51</accession>
<evidence type="ECO:0000259" key="2">
    <source>
        <dbReference type="Pfam" id="PF14065"/>
    </source>
</evidence>
<comment type="caution">
    <text evidence="3">The sequence shown here is derived from an EMBL/GenBank/DDBJ whole genome shotgun (WGS) entry which is preliminary data.</text>
</comment>
<dbReference type="Proteomes" id="UP000281098">
    <property type="component" value="Unassembled WGS sequence"/>
</dbReference>
<dbReference type="Pfam" id="PF14065">
    <property type="entry name" value="Pvc16_N"/>
    <property type="match status" value="1"/>
</dbReference>
<organism evidence="3 4">
    <name type="scientific">Burkholderia stagnalis</name>
    <dbReference type="NCBI Taxonomy" id="1503054"/>
    <lineage>
        <taxon>Bacteria</taxon>
        <taxon>Pseudomonadati</taxon>
        <taxon>Pseudomonadota</taxon>
        <taxon>Betaproteobacteria</taxon>
        <taxon>Burkholderiales</taxon>
        <taxon>Burkholderiaceae</taxon>
        <taxon>Burkholderia</taxon>
        <taxon>Burkholderia cepacia complex</taxon>
    </lineage>
</organism>
<name>A0ABX9YD51_9BURK</name>
<feature type="domain" description="Pvc16 N-terminal" evidence="2">
    <location>
        <begin position="45"/>
        <end position="212"/>
    </location>
</feature>
<evidence type="ECO:0000313" key="3">
    <source>
        <dbReference type="EMBL" id="RQY80478.1"/>
    </source>
</evidence>
<sequence length="340" mass="37631">MYDDAQPKDKEDLENPADSPKDEKGLEAALEKDTAHLVDETLLNLNEEIKDAFDHYFKGTAIKIRFDIPDKTDPPNDPTLCVFLYDIQEDLELRHGQPRAYNVATQRFAPGQVHVRCCYLITYWESKNIPEASMGPRSQSMLVMNLVLNALLNLKLTQIMPTFKRVIAPSEHLSSLGNFWQALDNKPRLCLNFAVTVPITLATEATDTVKRVVQLSTQIATDVKPAADLRDVASALRESLVSALREKCEPNATTGFARAKLDAQLGSLSVQCEADPSSKPGAPVWQVAVSGALEDTLWTPATTIVDGWTTTWPLSAHPGQSVSKVDRRNLMKVDPIPDPQ</sequence>
<reference evidence="3 4" key="1">
    <citation type="submission" date="2018-08" db="EMBL/GenBank/DDBJ databases">
        <title>Comparative analysis of Burkholderia isolates from Puerto Rico.</title>
        <authorList>
            <person name="Hall C."/>
            <person name="Sahl J."/>
            <person name="Wagner D."/>
        </authorList>
    </citation>
    <scope>NUCLEOTIDE SEQUENCE [LARGE SCALE GENOMIC DNA]</scope>
    <source>
        <strain evidence="3 4">Bp8966</strain>
    </source>
</reference>
<evidence type="ECO:0000256" key="1">
    <source>
        <dbReference type="SAM" id="MobiDB-lite"/>
    </source>
</evidence>
<feature type="region of interest" description="Disordered" evidence="1">
    <location>
        <begin position="1"/>
        <end position="25"/>
    </location>
</feature>
<dbReference type="EMBL" id="QTPM01000078">
    <property type="protein sequence ID" value="RQY80478.1"/>
    <property type="molecule type" value="Genomic_DNA"/>
</dbReference>
<keyword evidence="4" id="KW-1185">Reference proteome</keyword>
<dbReference type="InterPro" id="IPR025351">
    <property type="entry name" value="Pvc16_N"/>
</dbReference>
<proteinExistence type="predicted"/>
<protein>
    <submittedName>
        <fullName evidence="3">DUF4255 domain-containing protein</fullName>
    </submittedName>
</protein>